<feature type="active site" description="Nucleophile" evidence="4">
    <location>
        <position position="40"/>
    </location>
</feature>
<feature type="short sequence motif" description="GXSXG" evidence="4">
    <location>
        <begin position="38"/>
        <end position="42"/>
    </location>
</feature>
<evidence type="ECO:0000256" key="3">
    <source>
        <dbReference type="ARBA" id="ARBA00023098"/>
    </source>
</evidence>
<dbReference type="InterPro" id="IPR002641">
    <property type="entry name" value="PNPLA_dom"/>
</dbReference>
<dbReference type="SUPFAM" id="SSF52151">
    <property type="entry name" value="FabD/lysophospholipase-like"/>
    <property type="match status" value="1"/>
</dbReference>
<dbReference type="RefSeq" id="WP_021712362.1">
    <property type="nucleotide sequence ID" value="NZ_BATM01000005.1"/>
</dbReference>
<dbReference type="eggNOG" id="COG4667">
    <property type="taxonomic scope" value="Bacteria"/>
</dbReference>
<dbReference type="PANTHER" id="PTHR14226">
    <property type="entry name" value="NEUROPATHY TARGET ESTERASE/SWISS CHEESE D.MELANOGASTER"/>
    <property type="match status" value="1"/>
</dbReference>
<evidence type="ECO:0000256" key="2">
    <source>
        <dbReference type="ARBA" id="ARBA00022963"/>
    </source>
</evidence>
<evidence type="ECO:0000313" key="6">
    <source>
        <dbReference type="EMBL" id="GAD78639.1"/>
    </source>
</evidence>
<dbReference type="Proteomes" id="UP000016562">
    <property type="component" value="Unassembled WGS sequence"/>
</dbReference>
<dbReference type="Gene3D" id="3.40.1090.10">
    <property type="entry name" value="Cytosolic phospholipase A2 catalytic domain"/>
    <property type="match status" value="2"/>
</dbReference>
<dbReference type="PROSITE" id="PS51635">
    <property type="entry name" value="PNPLA"/>
    <property type="match status" value="1"/>
</dbReference>
<dbReference type="GO" id="GO:0016042">
    <property type="term" value="P:lipid catabolic process"/>
    <property type="evidence" value="ECO:0007669"/>
    <property type="project" value="UniProtKB-UniRule"/>
</dbReference>
<feature type="short sequence motif" description="DGA/G" evidence="4">
    <location>
        <begin position="158"/>
        <end position="160"/>
    </location>
</feature>
<proteinExistence type="predicted"/>
<gene>
    <name evidence="6" type="ORF">VEZ01S_05_00270</name>
</gene>
<keyword evidence="1 4" id="KW-0378">Hydrolase</keyword>
<organism evidence="6 7">
    <name type="scientific">Vibrio ezurae NBRC 102218</name>
    <dbReference type="NCBI Taxonomy" id="1219080"/>
    <lineage>
        <taxon>Bacteria</taxon>
        <taxon>Pseudomonadati</taxon>
        <taxon>Pseudomonadota</taxon>
        <taxon>Gammaproteobacteria</taxon>
        <taxon>Vibrionales</taxon>
        <taxon>Vibrionaceae</taxon>
        <taxon>Vibrio</taxon>
    </lineage>
</organism>
<dbReference type="Pfam" id="PF01734">
    <property type="entry name" value="Patatin"/>
    <property type="match status" value="1"/>
</dbReference>
<dbReference type="InterPro" id="IPR045943">
    <property type="entry name" value="DUF6363"/>
</dbReference>
<dbReference type="EMBL" id="BATM01000005">
    <property type="protein sequence ID" value="GAD78639.1"/>
    <property type="molecule type" value="Genomic_DNA"/>
</dbReference>
<evidence type="ECO:0000259" key="5">
    <source>
        <dbReference type="PROSITE" id="PS51635"/>
    </source>
</evidence>
<feature type="active site" description="Proton acceptor" evidence="4">
    <location>
        <position position="158"/>
    </location>
</feature>
<feature type="domain" description="PNPLA" evidence="5">
    <location>
        <begin position="6"/>
        <end position="171"/>
    </location>
</feature>
<dbReference type="GO" id="GO:0016787">
    <property type="term" value="F:hydrolase activity"/>
    <property type="evidence" value="ECO:0007669"/>
    <property type="project" value="UniProtKB-UniRule"/>
</dbReference>
<dbReference type="InterPro" id="IPR016035">
    <property type="entry name" value="Acyl_Trfase/lysoPLipase"/>
</dbReference>
<keyword evidence="3 4" id="KW-0443">Lipid metabolism</keyword>
<evidence type="ECO:0000256" key="1">
    <source>
        <dbReference type="ARBA" id="ARBA00022801"/>
    </source>
</evidence>
<dbReference type="CDD" id="cd07208">
    <property type="entry name" value="Pat_hypo_Ecoli_yjju_like"/>
    <property type="match status" value="1"/>
</dbReference>
<dbReference type="Pfam" id="PF19890">
    <property type="entry name" value="DUF6363"/>
    <property type="match status" value="1"/>
</dbReference>
<comment type="caution">
    <text evidence="4">Lacks conserved residue(s) required for the propagation of feature annotation.</text>
</comment>
<reference evidence="6 7" key="1">
    <citation type="submission" date="2013-09" db="EMBL/GenBank/DDBJ databases">
        <title>Whole genome shotgun sequence of Vibrio ezurae NBRC 102218.</title>
        <authorList>
            <person name="Yoshida I."/>
            <person name="Hosoyama A."/>
            <person name="Numata M."/>
            <person name="Hashimoto M."/>
            <person name="Hosoyama Y."/>
            <person name="Tsuchikane K."/>
            <person name="Noguchi M."/>
            <person name="Hirakata S."/>
            <person name="Ichikawa N."/>
            <person name="Ohji S."/>
            <person name="Yamazoe A."/>
            <person name="Fujita N."/>
        </authorList>
    </citation>
    <scope>NUCLEOTIDE SEQUENCE [LARGE SCALE GENOMIC DNA]</scope>
    <source>
        <strain evidence="6 7">NBRC 102218</strain>
    </source>
</reference>
<accession>U3CBD8</accession>
<dbReference type="AlphaFoldDB" id="U3CBD8"/>
<name>U3CBD8_9VIBR</name>
<evidence type="ECO:0000256" key="4">
    <source>
        <dbReference type="PROSITE-ProRule" id="PRU01161"/>
    </source>
</evidence>
<evidence type="ECO:0000313" key="7">
    <source>
        <dbReference type="Proteomes" id="UP000016562"/>
    </source>
</evidence>
<sequence length="292" mass="32598">MDKKALVVEGGAMRGIFAAGVLDAYLDYEYQPFDFTIGVSAGASNLLGYLAQEKQRSYKVITELATSKDFYSLSRFAIGGNLTDVKWLSDASMEQYPIDLERLFSTVPFYAATTDIETGHAKYFRVSKENMSGVMEATTALPIAYKRTPCFSGGCFTDGAVADSIPVKEAYRRGARDITVILSHPLSYNMPESSSYWLMKRLLRNTPKVAETLATRAKQYNQALQFIRFPPSDATIRVIAPPENFPVKRLTRKKRLLDIGYEMGVEAGKQHVLNLRGNTHFSREECTACFAV</sequence>
<dbReference type="PANTHER" id="PTHR14226:SF25">
    <property type="entry name" value="PHOSPHOESTERASE"/>
    <property type="match status" value="1"/>
</dbReference>
<dbReference type="InterPro" id="IPR037483">
    <property type="entry name" value="YjjU-like"/>
</dbReference>
<keyword evidence="7" id="KW-1185">Reference proteome</keyword>
<dbReference type="OrthoDB" id="9802424at2"/>
<comment type="caution">
    <text evidence="6">The sequence shown here is derived from an EMBL/GenBank/DDBJ whole genome shotgun (WGS) entry which is preliminary data.</text>
</comment>
<keyword evidence="2 4" id="KW-0442">Lipid degradation</keyword>
<dbReference type="InterPro" id="IPR050301">
    <property type="entry name" value="NTE"/>
</dbReference>
<protein>
    <recommendedName>
        <fullName evidence="5">PNPLA domain-containing protein</fullName>
    </recommendedName>
</protein>